<proteinExistence type="predicted"/>
<evidence type="ECO:0000313" key="3">
    <source>
        <dbReference type="EMBL" id="EDQ87697.1"/>
    </source>
</evidence>
<keyword evidence="1" id="KW-0732">Signal</keyword>
<evidence type="ECO:0000256" key="1">
    <source>
        <dbReference type="SAM" id="SignalP"/>
    </source>
</evidence>
<accession>A9V4E7</accession>
<dbReference type="EMBL" id="CH991558">
    <property type="protein sequence ID" value="EDQ87697.1"/>
    <property type="molecule type" value="Genomic_DNA"/>
</dbReference>
<dbReference type="Pfam" id="PF25273">
    <property type="entry name" value="DUF7869"/>
    <property type="match status" value="1"/>
</dbReference>
<dbReference type="InterPro" id="IPR057191">
    <property type="entry name" value="DUF7869"/>
</dbReference>
<dbReference type="PANTHER" id="PTHR34415:SF1">
    <property type="entry name" value="INTEGRASE CATALYTIC DOMAIN-CONTAINING PROTEIN"/>
    <property type="match status" value="1"/>
</dbReference>
<organism evidence="3 4">
    <name type="scientific">Monosiga brevicollis</name>
    <name type="common">Choanoflagellate</name>
    <dbReference type="NCBI Taxonomy" id="81824"/>
    <lineage>
        <taxon>Eukaryota</taxon>
        <taxon>Choanoflagellata</taxon>
        <taxon>Craspedida</taxon>
        <taxon>Salpingoecidae</taxon>
        <taxon>Monosiga</taxon>
    </lineage>
</organism>
<feature type="chain" id="PRO_5002745258" description="DUF7869 domain-containing protein" evidence="1">
    <location>
        <begin position="19"/>
        <end position="238"/>
    </location>
</feature>
<feature type="domain" description="DUF7869" evidence="2">
    <location>
        <begin position="47"/>
        <end position="103"/>
    </location>
</feature>
<name>A9V4E7_MONBE</name>
<dbReference type="Proteomes" id="UP000001357">
    <property type="component" value="Unassembled WGS sequence"/>
</dbReference>
<gene>
    <name evidence="3" type="ORF">MONBRDRAFT_9846</name>
</gene>
<protein>
    <recommendedName>
        <fullName evidence="2">DUF7869 domain-containing protein</fullName>
    </recommendedName>
</protein>
<keyword evidence="4" id="KW-1185">Reference proteome</keyword>
<reference evidence="3 4" key="1">
    <citation type="journal article" date="2008" name="Nature">
        <title>The genome of the choanoflagellate Monosiga brevicollis and the origin of metazoans.</title>
        <authorList>
            <consortium name="JGI Sequencing"/>
            <person name="King N."/>
            <person name="Westbrook M.J."/>
            <person name="Young S.L."/>
            <person name="Kuo A."/>
            <person name="Abedin M."/>
            <person name="Chapman J."/>
            <person name="Fairclough S."/>
            <person name="Hellsten U."/>
            <person name="Isogai Y."/>
            <person name="Letunic I."/>
            <person name="Marr M."/>
            <person name="Pincus D."/>
            <person name="Putnam N."/>
            <person name="Rokas A."/>
            <person name="Wright K.J."/>
            <person name="Zuzow R."/>
            <person name="Dirks W."/>
            <person name="Good M."/>
            <person name="Goodstein D."/>
            <person name="Lemons D."/>
            <person name="Li W."/>
            <person name="Lyons J.B."/>
            <person name="Morris A."/>
            <person name="Nichols S."/>
            <person name="Richter D.J."/>
            <person name="Salamov A."/>
            <person name="Bork P."/>
            <person name="Lim W.A."/>
            <person name="Manning G."/>
            <person name="Miller W.T."/>
            <person name="McGinnis W."/>
            <person name="Shapiro H."/>
            <person name="Tjian R."/>
            <person name="Grigoriev I.V."/>
            <person name="Rokhsar D."/>
        </authorList>
    </citation>
    <scope>NUCLEOTIDE SEQUENCE [LARGE SCALE GENOMIC DNA]</scope>
    <source>
        <strain evidence="4">MX1 / ATCC 50154</strain>
    </source>
</reference>
<sequence length="238" mass="26797">MASMTFLFLLRTSAALSAQYDAVPEDDLDELWLTMVTTRSLDNPRVHGALQPVLHADNYAGHNKNRFVMQYLAWHVLIGLNDIIKLRFMVVGHSKNYCDAHFDLEPKVNWVNWKALLAQYFVNKGISRIAMTHHFEFHASASGVVYLRQSLASDPTCRVQLLKPRLGAAQETIPERIQADMKGFPLVIISLSSIPATKIQSWAAYLAHAMGPCLQVPEQTKAFFENVCLTGNREAYPP</sequence>
<dbReference type="KEGG" id="mbr:MONBRDRAFT_9846"/>
<evidence type="ECO:0000259" key="2">
    <source>
        <dbReference type="Pfam" id="PF25273"/>
    </source>
</evidence>
<dbReference type="InParanoid" id="A9V4E7"/>
<evidence type="ECO:0000313" key="4">
    <source>
        <dbReference type="Proteomes" id="UP000001357"/>
    </source>
</evidence>
<dbReference type="AlphaFoldDB" id="A9V4E7"/>
<dbReference type="GeneID" id="5892748"/>
<dbReference type="STRING" id="81824.A9V4E7"/>
<feature type="signal peptide" evidence="1">
    <location>
        <begin position="1"/>
        <end position="18"/>
    </location>
</feature>
<dbReference type="PANTHER" id="PTHR34415">
    <property type="entry name" value="INTEGRASE CATALYTIC DOMAIN-CONTAINING PROTEIN"/>
    <property type="match status" value="1"/>
</dbReference>
<dbReference type="RefSeq" id="XP_001747617.1">
    <property type="nucleotide sequence ID" value="XM_001747565.1"/>
</dbReference>